<dbReference type="SMART" id="SM00176">
    <property type="entry name" value="RAN"/>
    <property type="match status" value="1"/>
</dbReference>
<dbReference type="PRINTS" id="PR00449">
    <property type="entry name" value="RASTRNSFRMNG"/>
</dbReference>
<name>A0A1V0SEB6_9VIRU</name>
<evidence type="ECO:0000313" key="5">
    <source>
        <dbReference type="EMBL" id="ARF09964.1"/>
    </source>
</evidence>
<dbReference type="PROSITE" id="PS51419">
    <property type="entry name" value="RAB"/>
    <property type="match status" value="1"/>
</dbReference>
<reference evidence="5" key="1">
    <citation type="journal article" date="2017" name="Science">
        <title>Giant viruses with an expanded complement of translation system components.</title>
        <authorList>
            <person name="Schulz F."/>
            <person name="Yutin N."/>
            <person name="Ivanova N.N."/>
            <person name="Ortega D.R."/>
            <person name="Lee T.K."/>
            <person name="Vierheilig J."/>
            <person name="Daims H."/>
            <person name="Horn M."/>
            <person name="Wagner M."/>
            <person name="Jensen G.J."/>
            <person name="Kyrpides N.C."/>
            <person name="Koonin E.V."/>
            <person name="Woyke T."/>
        </authorList>
    </citation>
    <scope>NUCLEOTIDE SEQUENCE</scope>
    <source>
        <strain evidence="5">ILV1</strain>
    </source>
</reference>
<dbReference type="GO" id="GO:0003924">
    <property type="term" value="F:GTPase activity"/>
    <property type="evidence" value="ECO:0007669"/>
    <property type="project" value="InterPro"/>
</dbReference>
<dbReference type="InterPro" id="IPR027417">
    <property type="entry name" value="P-loop_NTPase"/>
</dbReference>
<dbReference type="Pfam" id="PF00071">
    <property type="entry name" value="Ras"/>
    <property type="match status" value="1"/>
</dbReference>
<dbReference type="EMBL" id="KY684090">
    <property type="protein sequence ID" value="ARF09964.1"/>
    <property type="molecule type" value="Genomic_DNA"/>
</dbReference>
<dbReference type="SMART" id="SM00174">
    <property type="entry name" value="RHO"/>
    <property type="match status" value="1"/>
</dbReference>
<dbReference type="PANTHER" id="PTHR47977">
    <property type="entry name" value="RAS-RELATED PROTEIN RAB"/>
    <property type="match status" value="1"/>
</dbReference>
<organism evidence="5">
    <name type="scientific">Indivirus ILV1</name>
    <dbReference type="NCBI Taxonomy" id="1977633"/>
    <lineage>
        <taxon>Viruses</taxon>
        <taxon>Varidnaviria</taxon>
        <taxon>Bamfordvirae</taxon>
        <taxon>Nucleocytoviricota</taxon>
        <taxon>Megaviricetes</taxon>
        <taxon>Imitervirales</taxon>
        <taxon>Mimiviridae</taxon>
        <taxon>Klosneuvirinae</taxon>
        <taxon>Indivirus</taxon>
    </lineage>
</organism>
<evidence type="ECO:0000256" key="4">
    <source>
        <dbReference type="ARBA" id="ARBA00023288"/>
    </source>
</evidence>
<gene>
    <name evidence="5" type="ORF">Indivirus_6_30</name>
</gene>
<dbReference type="SMART" id="SM00175">
    <property type="entry name" value="RAB"/>
    <property type="match status" value="1"/>
</dbReference>
<evidence type="ECO:0000256" key="1">
    <source>
        <dbReference type="ARBA" id="ARBA00004112"/>
    </source>
</evidence>
<dbReference type="FunFam" id="3.40.50.300:FF:001129">
    <property type="entry name" value="ras-related protein Rab-44 isoform X2"/>
    <property type="match status" value="1"/>
</dbReference>
<dbReference type="PROSITE" id="PS51420">
    <property type="entry name" value="RHO"/>
    <property type="match status" value="1"/>
</dbReference>
<keyword evidence="3" id="KW-0342">GTP-binding</keyword>
<dbReference type="CDD" id="cd00154">
    <property type="entry name" value="Rab"/>
    <property type="match status" value="1"/>
</dbReference>
<keyword evidence="4" id="KW-0449">Lipoprotein</keyword>
<dbReference type="InterPro" id="IPR005225">
    <property type="entry name" value="Small_GTP-bd"/>
</dbReference>
<accession>A0A1V0SEB6</accession>
<sequence>MSNFNYIYKVIVVGDSGVGKSNIVNRFINNTFTNDAKSTIGIDFQVKTLDLGPETIKIQIWDTAGQERFRSIHRSYYKYSSGIIIVFDLTNRQSFEHIEKWIEEIEKSVDNNLKNIKFLLVGNKSDLVEKRKVYDNDIKTLYGKFDFVYVETSAKNNIGIKYGFYELAKKIHEDKNYLCKIKNYDNVLLFDEESEIIDSNKSYCC</sequence>
<dbReference type="GO" id="GO:0005525">
    <property type="term" value="F:GTP binding"/>
    <property type="evidence" value="ECO:0007669"/>
    <property type="project" value="UniProtKB-KW"/>
</dbReference>
<dbReference type="Gene3D" id="3.40.50.300">
    <property type="entry name" value="P-loop containing nucleotide triphosphate hydrolases"/>
    <property type="match status" value="1"/>
</dbReference>
<dbReference type="PROSITE" id="PS51417">
    <property type="entry name" value="ARF"/>
    <property type="match status" value="1"/>
</dbReference>
<dbReference type="GO" id="GO:0020002">
    <property type="term" value="C:host cell plasma membrane"/>
    <property type="evidence" value="ECO:0007669"/>
    <property type="project" value="UniProtKB-SubCell"/>
</dbReference>
<dbReference type="InterPro" id="IPR050227">
    <property type="entry name" value="Rab"/>
</dbReference>
<comment type="subcellular location">
    <subcellularLocation>
        <location evidence="1">Host cell membrane</location>
        <topology evidence="1">Lipid-anchor</topology>
        <orientation evidence="1">Cytoplasmic side</orientation>
    </subcellularLocation>
</comment>
<proteinExistence type="predicted"/>
<dbReference type="SUPFAM" id="SSF52540">
    <property type="entry name" value="P-loop containing nucleoside triphosphate hydrolases"/>
    <property type="match status" value="1"/>
</dbReference>
<evidence type="ECO:0000256" key="2">
    <source>
        <dbReference type="ARBA" id="ARBA00022741"/>
    </source>
</evidence>
<evidence type="ECO:0000256" key="3">
    <source>
        <dbReference type="ARBA" id="ARBA00023134"/>
    </source>
</evidence>
<protein>
    <submittedName>
        <fullName evidence="5">Ras family GTPase</fullName>
    </submittedName>
</protein>
<dbReference type="InterPro" id="IPR001806">
    <property type="entry name" value="Small_GTPase"/>
</dbReference>
<dbReference type="SMART" id="SM00173">
    <property type="entry name" value="RAS"/>
    <property type="match status" value="1"/>
</dbReference>
<dbReference type="PROSITE" id="PS51421">
    <property type="entry name" value="RAS"/>
    <property type="match status" value="1"/>
</dbReference>
<keyword evidence="2" id="KW-0547">Nucleotide-binding</keyword>
<dbReference type="SMART" id="SM00177">
    <property type="entry name" value="ARF"/>
    <property type="match status" value="1"/>
</dbReference>
<dbReference type="NCBIfam" id="TIGR00231">
    <property type="entry name" value="small_GTP"/>
    <property type="match status" value="1"/>
</dbReference>